<accession>A0A1U7LHX8</accession>
<name>A0A1U7LHX8_NEOID</name>
<dbReference type="EMBL" id="LXFE01003564">
    <property type="protein sequence ID" value="OLL22257.1"/>
    <property type="molecule type" value="Genomic_DNA"/>
</dbReference>
<dbReference type="AlphaFoldDB" id="A0A1U7LHX8"/>
<proteinExistence type="predicted"/>
<protein>
    <submittedName>
        <fullName evidence="1">Uncharacterized protein</fullName>
    </submittedName>
</protein>
<dbReference type="Proteomes" id="UP000186594">
    <property type="component" value="Unassembled WGS sequence"/>
</dbReference>
<reference evidence="1 2" key="1">
    <citation type="submission" date="2016-04" db="EMBL/GenBank/DDBJ databases">
        <title>Evolutionary innovation and constraint leading to complex multicellularity in the Ascomycota.</title>
        <authorList>
            <person name="Cisse O."/>
            <person name="Nguyen A."/>
            <person name="Hewitt D.A."/>
            <person name="Jedd G."/>
            <person name="Stajich J.E."/>
        </authorList>
    </citation>
    <scope>NUCLEOTIDE SEQUENCE [LARGE SCALE GENOMIC DNA]</scope>
    <source>
        <strain evidence="1 2">DAH-3</strain>
    </source>
</reference>
<keyword evidence="2" id="KW-1185">Reference proteome</keyword>
<evidence type="ECO:0000313" key="2">
    <source>
        <dbReference type="Proteomes" id="UP000186594"/>
    </source>
</evidence>
<gene>
    <name evidence="1" type="ORF">NEOLI_002674</name>
</gene>
<comment type="caution">
    <text evidence="1">The sequence shown here is derived from an EMBL/GenBank/DDBJ whole genome shotgun (WGS) entry which is preliminary data.</text>
</comment>
<evidence type="ECO:0000313" key="1">
    <source>
        <dbReference type="EMBL" id="OLL22257.1"/>
    </source>
</evidence>
<organism evidence="1 2">
    <name type="scientific">Neolecta irregularis (strain DAH-3)</name>
    <dbReference type="NCBI Taxonomy" id="1198029"/>
    <lineage>
        <taxon>Eukaryota</taxon>
        <taxon>Fungi</taxon>
        <taxon>Dikarya</taxon>
        <taxon>Ascomycota</taxon>
        <taxon>Taphrinomycotina</taxon>
        <taxon>Neolectales</taxon>
        <taxon>Neolectaceae</taxon>
        <taxon>Neolecta</taxon>
    </lineage>
</organism>
<sequence>MTDEVGPSENSSFLAVLDSSLPKKPTINVYIPAKITEESIEIAKNSSYFEDIRELLKYPKFQNIVDTGAEDNLAGMGCL</sequence>